<dbReference type="InterPro" id="IPR016930">
    <property type="entry name" value="UCP029644"/>
</dbReference>
<dbReference type="InterPro" id="IPR018392">
    <property type="entry name" value="LysM"/>
</dbReference>
<dbReference type="Gene3D" id="2.60.120.1440">
    <property type="match status" value="1"/>
</dbReference>
<dbReference type="GeneID" id="68840906"/>
<evidence type="ECO:0000313" key="4">
    <source>
        <dbReference type="Proteomes" id="UP000178776"/>
    </source>
</evidence>
<feature type="signal peptide" evidence="1">
    <location>
        <begin position="1"/>
        <end position="18"/>
    </location>
</feature>
<dbReference type="AlphaFoldDB" id="A0A1D9LEQ9"/>
<gene>
    <name evidence="3" type="ORF">BKX93_06750</name>
</gene>
<protein>
    <recommendedName>
        <fullName evidence="2">LysM domain-containing protein</fullName>
    </recommendedName>
</protein>
<dbReference type="EMBL" id="CP017707">
    <property type="protein sequence ID" value="AOZ49720.1"/>
    <property type="molecule type" value="Genomic_DNA"/>
</dbReference>
<reference evidence="3 4" key="1">
    <citation type="submission" date="2016-10" db="EMBL/GenBank/DDBJ databases">
        <title>Chromobacterium muskegensis sp. nov., an insecticidal bacterium isolated from Sphagnum bogs.</title>
        <authorList>
            <person name="Sparks M.E."/>
            <person name="Blackburn M.B."/>
            <person name="Gundersen-Rindal D.E."/>
            <person name="Mitchell A."/>
            <person name="Farrar R."/>
            <person name="Kuhar D."/>
        </authorList>
    </citation>
    <scope>NUCLEOTIDE SEQUENCE [LARGE SCALE GENOMIC DNA]</scope>
    <source>
        <strain evidence="3 4">21-1</strain>
    </source>
</reference>
<name>A0A1D9LEQ9_9NEIS</name>
<evidence type="ECO:0000256" key="1">
    <source>
        <dbReference type="SAM" id="SignalP"/>
    </source>
</evidence>
<evidence type="ECO:0000313" key="3">
    <source>
        <dbReference type="EMBL" id="AOZ49720.1"/>
    </source>
</evidence>
<dbReference type="PROSITE" id="PS51782">
    <property type="entry name" value="LYSM"/>
    <property type="match status" value="1"/>
</dbReference>
<accession>A0A1D9LEQ9</accession>
<dbReference type="CDD" id="cd00118">
    <property type="entry name" value="LysM"/>
    <property type="match status" value="1"/>
</dbReference>
<dbReference type="Gene3D" id="2.60.40.10">
    <property type="entry name" value="Immunoglobulins"/>
    <property type="match status" value="2"/>
</dbReference>
<dbReference type="InterPro" id="IPR036779">
    <property type="entry name" value="LysM_dom_sf"/>
</dbReference>
<dbReference type="Proteomes" id="UP000178776">
    <property type="component" value="Chromosome"/>
</dbReference>
<dbReference type="RefSeq" id="WP_070979263.1">
    <property type="nucleotide sequence ID" value="NZ_CP017707.1"/>
</dbReference>
<dbReference type="PANTHER" id="PTHR38731:SF1">
    <property type="entry name" value="FECR PROTEIN DOMAIN-CONTAINING PROTEIN"/>
    <property type="match status" value="1"/>
</dbReference>
<dbReference type="PANTHER" id="PTHR38731">
    <property type="entry name" value="LIPL45-RELATED LIPOPROTEIN-RELATED"/>
    <property type="match status" value="1"/>
</dbReference>
<feature type="domain" description="LysM" evidence="2">
    <location>
        <begin position="27"/>
        <end position="74"/>
    </location>
</feature>
<feature type="chain" id="PRO_5009443033" description="LysM domain-containing protein" evidence="1">
    <location>
        <begin position="19"/>
        <end position="510"/>
    </location>
</feature>
<dbReference type="PIRSF" id="PIRSF029644">
    <property type="entry name" value="UCP029644"/>
    <property type="match status" value="1"/>
</dbReference>
<dbReference type="Pfam" id="PF04773">
    <property type="entry name" value="FecR"/>
    <property type="match status" value="1"/>
</dbReference>
<keyword evidence="1" id="KW-0732">Signal</keyword>
<dbReference type="Gene3D" id="3.10.350.10">
    <property type="entry name" value="LysM domain"/>
    <property type="match status" value="1"/>
</dbReference>
<dbReference type="KEGG" id="cvc:BKX93_06750"/>
<dbReference type="Pfam" id="PF01476">
    <property type="entry name" value="LysM"/>
    <property type="match status" value="1"/>
</dbReference>
<dbReference type="STRING" id="1108595.BKX93_06750"/>
<evidence type="ECO:0000259" key="2">
    <source>
        <dbReference type="PROSITE" id="PS51782"/>
    </source>
</evidence>
<dbReference type="SUPFAM" id="SSF54106">
    <property type="entry name" value="LysM domain"/>
    <property type="match status" value="1"/>
</dbReference>
<dbReference type="InterPro" id="IPR006860">
    <property type="entry name" value="FecR"/>
</dbReference>
<organism evidence="3 4">
    <name type="scientific">Chromobacterium vaccinii</name>
    <dbReference type="NCBI Taxonomy" id="1108595"/>
    <lineage>
        <taxon>Bacteria</taxon>
        <taxon>Pseudomonadati</taxon>
        <taxon>Pseudomonadota</taxon>
        <taxon>Betaproteobacteria</taxon>
        <taxon>Neisseriales</taxon>
        <taxon>Chromobacteriaceae</taxon>
        <taxon>Chromobacterium</taxon>
    </lineage>
</organism>
<dbReference type="SMART" id="SM00257">
    <property type="entry name" value="LysM"/>
    <property type="match status" value="1"/>
</dbReference>
<sequence length="510" mass="56044">MNKTALLALCLSSHASWAGSGGEEATWQYTVQAGDTLWSFAAKHLTSPAYVPKLQQQNGIANPYRLTPGSQLAVPYSWTRQNESSVTIEALSGAVNVQDADGQPLKAAPGLHLQAGSRISTGKDAMLKLRMADGSMLQLWSNSKLTLGKQVFYPTTGAIQSQNRLDHGSASNAVVPRQLMPNRYQIYTPSAVTTVRGTEFRVRSLDDQDTAAEVLHGKVNLAADGEELDIPAGFGGRSGGKQSVALPKAPALDGVITVSPFNPPLLEWHKQNGEVGYQLALSDAQTQQQLYNRSTETARFYPELPQNGRYLLTVRARNAQGIEGYDASRGFTLAASPLPPLIFSDAKRTSQRAQTLWVGSSASPEHPAWLQVARDPAFTDIWHQGRLEQDTFALNLPDKGKWYWRLASLNDKNQPGPYGNTQELRIKAWYEMGLPGDRKLQSRRYPVAKARYTLQLARPDEPGRIIWQQGADEPAWSLLRMPSGRFVVTILVDGDGGYHAEERYPALLLP</sequence>
<proteinExistence type="predicted"/>
<dbReference type="InterPro" id="IPR013783">
    <property type="entry name" value="Ig-like_fold"/>
</dbReference>